<keyword evidence="4 7" id="KW-1133">Transmembrane helix</keyword>
<proteinExistence type="inferred from homology"/>
<feature type="transmembrane region" description="Helical" evidence="7">
    <location>
        <begin position="439"/>
        <end position="463"/>
    </location>
</feature>
<dbReference type="InterPro" id="IPR037272">
    <property type="entry name" value="SNS_sf"/>
</dbReference>
<evidence type="ECO:0000256" key="5">
    <source>
        <dbReference type="ARBA" id="ARBA00023136"/>
    </source>
</evidence>
<accession>A0AA44ZFX7</accession>
<dbReference type="PROSITE" id="PS50267">
    <property type="entry name" value="NA_NEUROTRAN_SYMP_3"/>
    <property type="match status" value="1"/>
</dbReference>
<evidence type="ECO:0000256" key="6">
    <source>
        <dbReference type="RuleBase" id="RU003732"/>
    </source>
</evidence>
<dbReference type="PANTHER" id="PTHR42948">
    <property type="entry name" value="TRANSPORTER"/>
    <property type="match status" value="1"/>
</dbReference>
<dbReference type="AlphaFoldDB" id="A0AA44ZFX7"/>
<dbReference type="Proteomes" id="UP000223296">
    <property type="component" value="Unassembled WGS sequence"/>
</dbReference>
<feature type="transmembrane region" description="Helical" evidence="7">
    <location>
        <begin position="316"/>
        <end position="340"/>
    </location>
</feature>
<feature type="transmembrane region" description="Helical" evidence="7">
    <location>
        <begin position="105"/>
        <end position="129"/>
    </location>
</feature>
<evidence type="ECO:0000313" key="9">
    <source>
        <dbReference type="Proteomes" id="UP000223296"/>
    </source>
</evidence>
<dbReference type="EMBL" id="AVBE01000002">
    <property type="protein sequence ID" value="PHJ34468.1"/>
    <property type="molecule type" value="Genomic_DNA"/>
</dbReference>
<dbReference type="PROSITE" id="PS00610">
    <property type="entry name" value="NA_NEUROTRAN_SYMP_1"/>
    <property type="match status" value="1"/>
</dbReference>
<dbReference type="InterPro" id="IPR047218">
    <property type="entry name" value="YocR/YhdH-like"/>
</dbReference>
<dbReference type="SUPFAM" id="SSF161070">
    <property type="entry name" value="SNF-like"/>
    <property type="match status" value="1"/>
</dbReference>
<feature type="transmembrane region" description="Helical" evidence="7">
    <location>
        <begin position="484"/>
        <end position="504"/>
    </location>
</feature>
<evidence type="ECO:0000256" key="7">
    <source>
        <dbReference type="SAM" id="Phobius"/>
    </source>
</evidence>
<feature type="transmembrane region" description="Helical" evidence="7">
    <location>
        <begin position="76"/>
        <end position="93"/>
    </location>
</feature>
<dbReference type="CDD" id="cd10336">
    <property type="entry name" value="SLC6sbd_Tyt1-Like"/>
    <property type="match status" value="1"/>
</dbReference>
<gene>
    <name evidence="8" type="ORF">N776_01780</name>
</gene>
<dbReference type="GO" id="GO:0016020">
    <property type="term" value="C:membrane"/>
    <property type="evidence" value="ECO:0007669"/>
    <property type="project" value="UniProtKB-SubCell"/>
</dbReference>
<keyword evidence="2 6" id="KW-0813">Transport</keyword>
<feature type="transmembrane region" description="Helical" evidence="7">
    <location>
        <begin position="208"/>
        <end position="226"/>
    </location>
</feature>
<reference evidence="8 9" key="1">
    <citation type="submission" date="2013-08" db="EMBL/GenBank/DDBJ databases">
        <authorList>
            <person name="Trees D."/>
        </authorList>
    </citation>
    <scope>NUCLEOTIDE SEQUENCE [LARGE SCALE GENOMIC DNA]</scope>
    <source>
        <strain evidence="8 9">3502</strain>
    </source>
</reference>
<feature type="transmembrane region" description="Helical" evidence="7">
    <location>
        <begin position="150"/>
        <end position="171"/>
    </location>
</feature>
<feature type="transmembrane region" description="Helical" evidence="7">
    <location>
        <begin position="279"/>
        <end position="304"/>
    </location>
</feature>
<evidence type="ECO:0000256" key="2">
    <source>
        <dbReference type="ARBA" id="ARBA00022448"/>
    </source>
</evidence>
<dbReference type="PRINTS" id="PR00176">
    <property type="entry name" value="NANEUSMPORT"/>
</dbReference>
<feature type="transmembrane region" description="Helical" evidence="7">
    <location>
        <begin position="238"/>
        <end position="259"/>
    </location>
</feature>
<evidence type="ECO:0000313" key="8">
    <source>
        <dbReference type="EMBL" id="PHJ34468.1"/>
    </source>
</evidence>
<comment type="similarity">
    <text evidence="6">Belongs to the sodium:neurotransmitter symporter (SNF) (TC 2.A.22) family.</text>
</comment>
<comment type="subcellular location">
    <subcellularLocation>
        <location evidence="1">Membrane</location>
        <topology evidence="1">Multi-pass membrane protein</topology>
    </subcellularLocation>
</comment>
<keyword evidence="3 6" id="KW-0812">Transmembrane</keyword>
<dbReference type="GO" id="GO:0015293">
    <property type="term" value="F:symporter activity"/>
    <property type="evidence" value="ECO:0007669"/>
    <property type="project" value="UniProtKB-KW"/>
</dbReference>
<comment type="caution">
    <text evidence="8">The sequence shown here is derived from an EMBL/GenBank/DDBJ whole genome shotgun (WGS) entry which is preliminary data.</text>
</comment>
<dbReference type="NCBIfam" id="NF037979">
    <property type="entry name" value="Na_transp"/>
    <property type="match status" value="1"/>
</dbReference>
<protein>
    <recommendedName>
        <fullName evidence="6">Transporter</fullName>
    </recommendedName>
</protein>
<keyword evidence="6" id="KW-0769">Symport</keyword>
<dbReference type="Pfam" id="PF00209">
    <property type="entry name" value="SNF"/>
    <property type="match status" value="2"/>
</dbReference>
<organism evidence="8 9">
    <name type="scientific">Neisseria gonorrhoeae 3502</name>
    <dbReference type="NCBI Taxonomy" id="1193404"/>
    <lineage>
        <taxon>Bacteria</taxon>
        <taxon>Pseudomonadati</taxon>
        <taxon>Pseudomonadota</taxon>
        <taxon>Betaproteobacteria</taxon>
        <taxon>Neisseriales</taxon>
        <taxon>Neisseriaceae</taxon>
        <taxon>Neisseria</taxon>
    </lineage>
</organism>
<dbReference type="InterPro" id="IPR000175">
    <property type="entry name" value="Na/ntran_symport"/>
</dbReference>
<evidence type="ECO:0000256" key="3">
    <source>
        <dbReference type="ARBA" id="ARBA00022692"/>
    </source>
</evidence>
<name>A0AA44ZFX7_NEIGO</name>
<dbReference type="PANTHER" id="PTHR42948:SF1">
    <property type="entry name" value="TRANSPORTER"/>
    <property type="match status" value="1"/>
</dbReference>
<evidence type="ECO:0000256" key="1">
    <source>
        <dbReference type="ARBA" id="ARBA00004141"/>
    </source>
</evidence>
<sequence length="510" mass="55811">MQQTAKLYSFIGKKHPEFILQNKKIPISPDIAQPIGKVLQRLPRLVPPRQVLCYNALPSHFLINFMSNHTSWSSKIGFVLAAAGSAIGLGAIWKFPYTAGTNGGAVFFLLFLIFTVLVALPVQLAEFYIGRTGGKNAVDSFRVLRPGTQWLWVGRMGVAACFILLSFYSVVGGWVLNYVVHSFTGAIHAGADFEALFGTTISNPAGSLSYQALFMLITVWVVKGGISDGIEKANRYLMPGLFILFIALAVRSLTLPDAMEGVSFLLKPNWSYFKADTMITALGQAFFALSIGVSAMITYASYLGKDQDMFRSGHTIMWMNLLVSLLAGLVIFPAVFAFGFEPNQGPGLIFIVLPAVFMKMPFGTVLFAVFMLLVVFATLTSAFSMLETVIASTIRQDERKRKKHTWLIGTAIFIVGIPSALSFGAWGEFKVFGKTIFDLWDYVISAVIMPIGALSVSIFTAWIQDKQSVLKDAGAGSTVPRAVLLLWLNTLRYLAPIAIIIVFVNSLGIL</sequence>
<feature type="transmembrane region" description="Helical" evidence="7">
    <location>
        <begin position="360"/>
        <end position="386"/>
    </location>
</feature>
<feature type="transmembrane region" description="Helical" evidence="7">
    <location>
        <begin position="406"/>
        <end position="427"/>
    </location>
</feature>
<keyword evidence="5 7" id="KW-0472">Membrane</keyword>
<evidence type="ECO:0000256" key="4">
    <source>
        <dbReference type="ARBA" id="ARBA00022989"/>
    </source>
</evidence>